<dbReference type="Pfam" id="PF02837">
    <property type="entry name" value="Glyco_hydro_2_N"/>
    <property type="match status" value="1"/>
</dbReference>
<dbReference type="PANTHER" id="PTHR46323:SF2">
    <property type="entry name" value="BETA-GALACTOSIDASE"/>
    <property type="match status" value="1"/>
</dbReference>
<dbReference type="EC" id="3.2.1.23" evidence="3"/>
<evidence type="ECO:0000256" key="6">
    <source>
        <dbReference type="SAM" id="MobiDB-lite"/>
    </source>
</evidence>
<dbReference type="RefSeq" id="WP_227183505.1">
    <property type="nucleotide sequence ID" value="NZ_JAJCIQ010000005.1"/>
</dbReference>
<dbReference type="SUPFAM" id="SSF49785">
    <property type="entry name" value="Galactose-binding domain-like"/>
    <property type="match status" value="3"/>
</dbReference>
<dbReference type="Gene3D" id="1.20.1270.90">
    <property type="entry name" value="AF1782-like"/>
    <property type="match status" value="3"/>
</dbReference>
<evidence type="ECO:0000256" key="7">
    <source>
        <dbReference type="SAM" id="Phobius"/>
    </source>
</evidence>
<dbReference type="InterPro" id="IPR036156">
    <property type="entry name" value="Beta-gal/glucu_dom_sf"/>
</dbReference>
<dbReference type="InterPro" id="IPR011081">
    <property type="entry name" value="Big_4"/>
</dbReference>
<dbReference type="EMBL" id="JAJCIS010000004">
    <property type="protein sequence ID" value="MCB7387473.1"/>
    <property type="molecule type" value="Genomic_DNA"/>
</dbReference>
<comment type="catalytic activity">
    <reaction evidence="1">
        <text>Hydrolysis of terminal non-reducing beta-D-galactose residues in beta-D-galactosides.</text>
        <dbReference type="EC" id="3.2.1.23"/>
    </reaction>
</comment>
<reference evidence="10 11" key="1">
    <citation type="submission" date="2021-10" db="EMBL/GenBank/DDBJ databases">
        <title>Collection of gut derived symbiotic bacterial strains cultured from healthy donors.</title>
        <authorList>
            <person name="Lin H."/>
            <person name="Littmann E."/>
            <person name="Kohout C."/>
            <person name="Pamer E.G."/>
        </authorList>
    </citation>
    <scope>NUCLEOTIDE SEQUENCE [LARGE SCALE GENOMIC DNA]</scope>
    <source>
        <strain evidence="10 11">DFI.1.165</strain>
    </source>
</reference>
<gene>
    <name evidence="10" type="ORF">LIZ65_09235</name>
</gene>
<feature type="region of interest" description="Disordered" evidence="6">
    <location>
        <begin position="1746"/>
        <end position="1799"/>
    </location>
</feature>
<comment type="caution">
    <text evidence="10">The sequence shown here is derived from an EMBL/GenBank/DDBJ whole genome shotgun (WGS) entry which is preliminary data.</text>
</comment>
<accession>A0ABS8DGE2</accession>
<dbReference type="Pfam" id="PF00754">
    <property type="entry name" value="F5_F8_type_C"/>
    <property type="match status" value="2"/>
</dbReference>
<feature type="domain" description="F5/8 type C" evidence="9">
    <location>
        <begin position="25"/>
        <end position="186"/>
    </location>
</feature>
<dbReference type="Pfam" id="PF00703">
    <property type="entry name" value="Glyco_hydro_2"/>
    <property type="match status" value="1"/>
</dbReference>
<keyword evidence="7" id="KW-1133">Transmembrane helix</keyword>
<dbReference type="PANTHER" id="PTHR46323">
    <property type="entry name" value="BETA-GALACTOSIDASE"/>
    <property type="match status" value="1"/>
</dbReference>
<evidence type="ECO:0000256" key="4">
    <source>
        <dbReference type="ARBA" id="ARBA00022801"/>
    </source>
</evidence>
<keyword evidence="8" id="KW-0732">Signal</keyword>
<comment type="similarity">
    <text evidence="2">Belongs to the glycosyl hydrolase 2 family.</text>
</comment>
<evidence type="ECO:0000256" key="2">
    <source>
        <dbReference type="ARBA" id="ARBA00007401"/>
    </source>
</evidence>
<dbReference type="InterPro" id="IPR008964">
    <property type="entry name" value="Invasin/intimin_cell_adhesion"/>
</dbReference>
<dbReference type="Gene3D" id="2.60.120.260">
    <property type="entry name" value="Galactose-binding domain-like"/>
    <property type="match status" value="3"/>
</dbReference>
<dbReference type="SUPFAM" id="SSF49373">
    <property type="entry name" value="Invasin/intimin cell-adhesion fragments"/>
    <property type="match status" value="2"/>
</dbReference>
<dbReference type="Pfam" id="PF07532">
    <property type="entry name" value="Big_4"/>
    <property type="match status" value="1"/>
</dbReference>
<feature type="compositionally biased region" description="Polar residues" evidence="6">
    <location>
        <begin position="1786"/>
        <end position="1799"/>
    </location>
</feature>
<dbReference type="Gene3D" id="3.20.20.80">
    <property type="entry name" value="Glycosidases"/>
    <property type="match status" value="1"/>
</dbReference>
<dbReference type="SUPFAM" id="SSF49303">
    <property type="entry name" value="beta-Galactosidase/glucuronidase domain"/>
    <property type="match status" value="1"/>
</dbReference>
<feature type="domain" description="F5/8 type C" evidence="9">
    <location>
        <begin position="1348"/>
        <end position="1502"/>
    </location>
</feature>
<feature type="transmembrane region" description="Helical" evidence="7">
    <location>
        <begin position="1803"/>
        <end position="1821"/>
    </location>
</feature>
<keyword evidence="4" id="KW-0378">Hydrolase</keyword>
<keyword evidence="7" id="KW-0472">Membrane</keyword>
<dbReference type="PROSITE" id="PS50022">
    <property type="entry name" value="FA58C_3"/>
    <property type="match status" value="2"/>
</dbReference>
<evidence type="ECO:0000256" key="5">
    <source>
        <dbReference type="ARBA" id="ARBA00023295"/>
    </source>
</evidence>
<keyword evidence="11" id="KW-1185">Reference proteome</keyword>
<evidence type="ECO:0000313" key="10">
    <source>
        <dbReference type="EMBL" id="MCB7387473.1"/>
    </source>
</evidence>
<sequence>MRRKARRFLSALLTFSLILGNVMVARADDDTGVSAAAATESVGWPKANMSASASSAGADNYTADKAIDGDTGTLWHGQWEGNDIPPHWFSVQLDKDNAEAKKVESIKLTSRKDVNPAHESINNVFCTVWTSLDGENYTEAVKDVRLTDGGGAETTIVLNCKASHIKITGSSNFMAIAEFEAYVYGDDVNLEKRAELIEKIKEVRALADNAVVGKDFNQYPQSAVDALRGAADSAEGALAGDDSQVEQALEELAEAVVAFEASQIIFGRANFEQLIEEAKALDARTQVGTESGNCPEEAKEAFQAAITAAEAKLSETDMDKLFGEYQKLKKAMSDFMSTIIIEDESDSIDISGTWSFEMAAMEEAQNLNETVTLPGSMDENGKGNDNTSNISPTYLNRDYVYTGAATYQREIEIPADWDGKVVTLFLERTRKTRVWVDGNQVGSGQEKSYTAPHEYDLTANVQAGKSHVLTIEVDNSPKDMPEAMYTTFEKDFPWGHMVSEHTQTNWNGILGEIKLEAAPVIHIESFKIRPDVDANIARVKMTVARDGKEGAVSGSIELRAKSYNNKSREHIADVQSFAYAIPEGENKAELTLEYKMGDSVLLWDEFNPNLYEMTAVLRSAAGEEVHASVEKQSFGMRKFEALYVGDGGKQFSVNGRATQLRGEINCAVFPMTGYAPMDLDSWLEVMKIYKDYGFNHVRFHTWVPPKAAFQAADFLGLYIQYELPQWGHKMFGDIDKGDTSVSDYYWNETVKISEFFLNSPSAVMMALGNELRPGFYYYNIFLEKCEELEPEILYTDIAGWSAYTSNVEFSGSVPTRGANYLHRVDPTTDWNHWDNTNRTPVPFLAHEPGQLQVYPDYEEEIRKYYDKNSLMKPRNLEHFQKILEGGGMGDMAKKFNQSSGELSAMLYRYMTEGYLRTPGAGGFQLLGLQDFSGQGTALVGMLDAFMESKGDITPEEFRRSCSELTVLGEFSKFVWKNNETYTADIVIPNYSAADVTTGVKWTLETEDGTKVQSGELEAIEALQGKVTKAGTIEADLSGVKTAQKLKLRLEMTEKPGAGIAPYATGDNDYSVWVYPDDVSEKTPDDVSVYTQFDNQAKKDLENGKNVLIVSNGTSTALPQSKAVTFRPDFWSPMFHNADNDGYVLGCYIDKEHPIFADFPTDTYADWQWYDLVSNSRSILLEGAPVSLKPMVQAIPTIDLDDRLGTLFEAKVGKGKLVVSSIDLLNKESAPAKQLLYSVKKYMSSDKFKPEVELEAEYVRTLLPAKDMKGITASAKEEIAVDEKAAIAVKCVDYQGNNVDMPQGADVEYESKNSQVAEVDAEGTITGISAGMTEIAVRVTAEEITYETSVVVVVGAAKAEAVPTDSLQINVSSQDPSFPAANMTDGDENTFWHSDYSNPEQGMPQEVELVFDRPTAVSAIRCTARKGNIGGAILRASIAVKRSGQTEYDMVIEHAVFDEKQKELVFTFPQTEADSIKLIVEDAVMDSTSKNAAAIAELQIYSGHMVTAIEEFPEAEVRFGTSLEKLMSKITFPKTVKITVDGQNEAEAPVIWNTSSYNPLIAGTYTMEGTIFAEGAVNMGNRKAQYKVTVLPKDLTTPADTTEFNKALEDAGTRKREDYTPDSWKEFDKIYQQAKSFGALTNATQHDTDVMTEKLLDAIAGLVPAQGEIAVTGVSLNKEEITLKIGTAVKLQAEVTPADAANKNVTWSSSAPEAASVNQMGMVKAVAKGETVITVTTEDGGFKAQCKVTVTEESNPDKPDMDEPNPDKPNPDKPNPDKPAAEGGQKPETSTTDEVQTGDTVNTSMWAVLVVAALGLLGFSRYRKRKKH</sequence>
<dbReference type="Pfam" id="PF02368">
    <property type="entry name" value="Big_2"/>
    <property type="match status" value="2"/>
</dbReference>
<dbReference type="Proteomes" id="UP001299546">
    <property type="component" value="Unassembled WGS sequence"/>
</dbReference>
<dbReference type="Gene3D" id="2.60.40.10">
    <property type="entry name" value="Immunoglobulins"/>
    <property type="match status" value="1"/>
</dbReference>
<evidence type="ECO:0000256" key="1">
    <source>
        <dbReference type="ARBA" id="ARBA00001412"/>
    </source>
</evidence>
<evidence type="ECO:0000256" key="8">
    <source>
        <dbReference type="SAM" id="SignalP"/>
    </source>
</evidence>
<protein>
    <recommendedName>
        <fullName evidence="3">beta-galactosidase</fullName>
        <ecNumber evidence="3">3.2.1.23</ecNumber>
    </recommendedName>
</protein>
<evidence type="ECO:0000313" key="11">
    <source>
        <dbReference type="Proteomes" id="UP001299546"/>
    </source>
</evidence>
<dbReference type="SUPFAM" id="SSF51445">
    <property type="entry name" value="(Trans)glycosidases"/>
    <property type="match status" value="1"/>
</dbReference>
<keyword evidence="7" id="KW-0812">Transmembrane</keyword>
<dbReference type="InterPro" id="IPR008979">
    <property type="entry name" value="Galactose-bd-like_sf"/>
</dbReference>
<evidence type="ECO:0000259" key="9">
    <source>
        <dbReference type="PROSITE" id="PS50022"/>
    </source>
</evidence>
<dbReference type="InterPro" id="IPR000421">
    <property type="entry name" value="FA58C"/>
</dbReference>
<organism evidence="10 11">
    <name type="scientific">Bariatricus massiliensis</name>
    <dbReference type="NCBI Taxonomy" id="1745713"/>
    <lineage>
        <taxon>Bacteria</taxon>
        <taxon>Bacillati</taxon>
        <taxon>Bacillota</taxon>
        <taxon>Clostridia</taxon>
        <taxon>Lachnospirales</taxon>
        <taxon>Lachnospiraceae</taxon>
        <taxon>Bariatricus</taxon>
    </lineage>
</organism>
<feature type="compositionally biased region" description="Basic and acidic residues" evidence="6">
    <location>
        <begin position="1754"/>
        <end position="1779"/>
    </location>
</feature>
<evidence type="ECO:0000256" key="3">
    <source>
        <dbReference type="ARBA" id="ARBA00012756"/>
    </source>
</evidence>
<dbReference type="InterPro" id="IPR006102">
    <property type="entry name" value="Ig-like_GH2"/>
</dbReference>
<keyword evidence="5" id="KW-0326">Glycosidase</keyword>
<dbReference type="Gene3D" id="2.60.40.1080">
    <property type="match status" value="2"/>
</dbReference>
<dbReference type="InterPro" id="IPR017853">
    <property type="entry name" value="GH"/>
</dbReference>
<dbReference type="InterPro" id="IPR003343">
    <property type="entry name" value="Big_2"/>
</dbReference>
<name>A0ABS8DGE2_9FIRM</name>
<dbReference type="InterPro" id="IPR006104">
    <property type="entry name" value="Glyco_hydro_2_N"/>
</dbReference>
<feature type="chain" id="PRO_5047449272" description="beta-galactosidase" evidence="8">
    <location>
        <begin position="28"/>
        <end position="1827"/>
    </location>
</feature>
<feature type="signal peptide" evidence="8">
    <location>
        <begin position="1"/>
        <end position="27"/>
    </location>
</feature>
<dbReference type="SMART" id="SM00635">
    <property type="entry name" value="BID_2"/>
    <property type="match status" value="2"/>
</dbReference>
<proteinExistence type="inferred from homology"/>
<dbReference type="InterPro" id="IPR050347">
    <property type="entry name" value="Bact_Beta-galactosidase"/>
</dbReference>
<dbReference type="InterPro" id="IPR013783">
    <property type="entry name" value="Ig-like_fold"/>
</dbReference>